<dbReference type="SUPFAM" id="SSF53920">
    <property type="entry name" value="Fe-only hydrogenase"/>
    <property type="match status" value="1"/>
</dbReference>
<dbReference type="Gene3D" id="3.40.50.1780">
    <property type="match status" value="1"/>
</dbReference>
<dbReference type="AlphaFoldDB" id="A0A452T893"/>
<dbReference type="InterPro" id="IPR004108">
    <property type="entry name" value="Fe_hydrogenase_lsu_C"/>
</dbReference>
<dbReference type="PANTHER" id="PTHR11615">
    <property type="entry name" value="NITRATE, FORMATE, IRON DEHYDROGENASE"/>
    <property type="match status" value="1"/>
</dbReference>
<name>A0A452T893_URSMA</name>
<dbReference type="Ensembl" id="ENSUMAT00000004861.1">
    <property type="protein sequence ID" value="ENSUMAP00000003979.1"/>
    <property type="gene ID" value="ENSUMAG00000003254.1"/>
</dbReference>
<dbReference type="Gene3D" id="3.40.950.10">
    <property type="entry name" value="Fe-only Hydrogenase (Larger Subunit), Chain L, domain 3"/>
    <property type="match status" value="1"/>
</dbReference>
<feature type="compositionally biased region" description="Basic and acidic residues" evidence="2">
    <location>
        <begin position="1"/>
        <end position="14"/>
    </location>
</feature>
<evidence type="ECO:0000313" key="4">
    <source>
        <dbReference type="Ensembl" id="ENSUMAP00000003979"/>
    </source>
</evidence>
<evidence type="ECO:0000256" key="2">
    <source>
        <dbReference type="SAM" id="MobiDB-lite"/>
    </source>
</evidence>
<evidence type="ECO:0000256" key="1">
    <source>
        <dbReference type="ARBA" id="ARBA00006596"/>
    </source>
</evidence>
<dbReference type="InterPro" id="IPR050340">
    <property type="entry name" value="Cytosolic_Fe-S_CAF"/>
</dbReference>
<proteinExistence type="inferred from homology"/>
<reference evidence="4" key="1">
    <citation type="submission" date="2019-03" db="UniProtKB">
        <authorList>
            <consortium name="Ensembl"/>
        </authorList>
    </citation>
    <scope>IDENTIFICATION</scope>
</reference>
<dbReference type="Pfam" id="PF02906">
    <property type="entry name" value="Fe_hyd_lg_C"/>
    <property type="match status" value="1"/>
</dbReference>
<comment type="similarity">
    <text evidence="1">Belongs to the NARF family.</text>
</comment>
<feature type="region of interest" description="Disordered" evidence="2">
    <location>
        <begin position="1"/>
        <end position="25"/>
    </location>
</feature>
<protein>
    <recommendedName>
        <fullName evidence="3">Iron hydrogenase large subunit C-terminal domain-containing protein</fullName>
    </recommendedName>
</protein>
<dbReference type="InterPro" id="IPR009016">
    <property type="entry name" value="Fe_hydrogenase"/>
</dbReference>
<organism evidence="4">
    <name type="scientific">Ursus maritimus</name>
    <name type="common">Polar bear</name>
    <name type="synonym">Thalarctos maritimus</name>
    <dbReference type="NCBI Taxonomy" id="29073"/>
    <lineage>
        <taxon>Eukaryota</taxon>
        <taxon>Metazoa</taxon>
        <taxon>Chordata</taxon>
        <taxon>Craniata</taxon>
        <taxon>Vertebrata</taxon>
        <taxon>Euteleostomi</taxon>
        <taxon>Mammalia</taxon>
        <taxon>Eutheria</taxon>
        <taxon>Laurasiatheria</taxon>
        <taxon>Carnivora</taxon>
        <taxon>Caniformia</taxon>
        <taxon>Ursidae</taxon>
        <taxon>Ursus</taxon>
    </lineage>
</organism>
<evidence type="ECO:0000259" key="3">
    <source>
        <dbReference type="Pfam" id="PF02906"/>
    </source>
</evidence>
<dbReference type="GeneTree" id="ENSGT00950000185173"/>
<sequence length="213" mass="23016">QKCKELKHYQESEKAASPGAPLRPSLGPQPAPLQMKLIGVSHLCDCGGSDPGFPAGHQGLLLILNLNKKCDISQHKVLAVSVCPQSLPYFAAKFCLSVINASRRLCLTSTCPGWVPYLEHVLGHPIAPPDLYTTKSPQQIIGSLVKDYFTRQPSKKIFPQLQMVPGVLTDCILTSNQGWACRQGATVSEGVDADIPVQPSRPAPTCRSYTRSG</sequence>
<accession>A0A452T893</accession>
<feature type="domain" description="Iron hydrogenase large subunit C-terminal" evidence="3">
    <location>
        <begin position="102"/>
        <end position="157"/>
    </location>
</feature>